<evidence type="ECO:0000259" key="2">
    <source>
        <dbReference type="PROSITE" id="PS50835"/>
    </source>
</evidence>
<evidence type="ECO:0000256" key="1">
    <source>
        <dbReference type="SAM" id="Phobius"/>
    </source>
</evidence>
<keyword evidence="4" id="KW-1185">Reference proteome</keyword>
<dbReference type="Proteomes" id="UP001497623">
    <property type="component" value="Unassembled WGS sequence"/>
</dbReference>
<organism evidence="3 4">
    <name type="scientific">Meganyctiphanes norvegica</name>
    <name type="common">Northern krill</name>
    <name type="synonym">Thysanopoda norvegica</name>
    <dbReference type="NCBI Taxonomy" id="48144"/>
    <lineage>
        <taxon>Eukaryota</taxon>
        <taxon>Metazoa</taxon>
        <taxon>Ecdysozoa</taxon>
        <taxon>Arthropoda</taxon>
        <taxon>Crustacea</taxon>
        <taxon>Multicrustacea</taxon>
        <taxon>Malacostraca</taxon>
        <taxon>Eumalacostraca</taxon>
        <taxon>Eucarida</taxon>
        <taxon>Euphausiacea</taxon>
        <taxon>Euphausiidae</taxon>
        <taxon>Meganyctiphanes</taxon>
    </lineage>
</organism>
<dbReference type="InterPro" id="IPR037448">
    <property type="entry name" value="Zig-8"/>
</dbReference>
<evidence type="ECO:0000313" key="3">
    <source>
        <dbReference type="EMBL" id="CAL4245729.1"/>
    </source>
</evidence>
<dbReference type="EMBL" id="CAXKWB010140978">
    <property type="protein sequence ID" value="CAL4245729.1"/>
    <property type="molecule type" value="Genomic_DNA"/>
</dbReference>
<dbReference type="GO" id="GO:0032589">
    <property type="term" value="C:neuron projection membrane"/>
    <property type="evidence" value="ECO:0007669"/>
    <property type="project" value="TreeGrafter"/>
</dbReference>
<dbReference type="InterPro" id="IPR013783">
    <property type="entry name" value="Ig-like_fold"/>
</dbReference>
<evidence type="ECO:0000313" key="4">
    <source>
        <dbReference type="Proteomes" id="UP001497623"/>
    </source>
</evidence>
<dbReference type="SUPFAM" id="SSF48726">
    <property type="entry name" value="Immunoglobulin"/>
    <property type="match status" value="1"/>
</dbReference>
<dbReference type="Gene3D" id="2.60.40.10">
    <property type="entry name" value="Immunoglobulins"/>
    <property type="match status" value="2"/>
</dbReference>
<feature type="non-terminal residue" evidence="3">
    <location>
        <position position="1"/>
    </location>
</feature>
<sequence>RYSLVHEWGDRWKRWQLVIRDVRVGDVGVYRCQVATMPPLMLDFSLQVIEPRVRIVDDRGTDVLEKHYNSGSMIELKCLLDHLPFPHLPVTWTRDKHLLVFNTSRGGISVKSSPDTGLVTSRLYVASASPFDSGVYSCCYGNYSRDTVAVHVIAGEICARNSRDTVAVHVMAAAAAAAAVHIIAVHIISVHVIAAVNVIVEHIYIP</sequence>
<dbReference type="PANTHER" id="PTHR23279">
    <property type="entry name" value="DEFECTIVE PROBOSCIS EXTENSION RESPONSE DPR -RELATED"/>
    <property type="match status" value="1"/>
</dbReference>
<name>A0AAV2SVE2_MEGNR</name>
<comment type="caution">
    <text evidence="3">The sequence shown here is derived from an EMBL/GenBank/DDBJ whole genome shotgun (WGS) entry which is preliminary data.</text>
</comment>
<feature type="domain" description="Ig-like" evidence="2">
    <location>
        <begin position="51"/>
        <end position="149"/>
    </location>
</feature>
<protein>
    <recommendedName>
        <fullName evidence="2">Ig-like domain-containing protein</fullName>
    </recommendedName>
</protein>
<proteinExistence type="predicted"/>
<dbReference type="InterPro" id="IPR007110">
    <property type="entry name" value="Ig-like_dom"/>
</dbReference>
<reference evidence="3 4" key="1">
    <citation type="submission" date="2024-05" db="EMBL/GenBank/DDBJ databases">
        <authorList>
            <person name="Wallberg A."/>
        </authorList>
    </citation>
    <scope>NUCLEOTIDE SEQUENCE [LARGE SCALE GENOMIC DNA]</scope>
</reference>
<dbReference type="GO" id="GO:0050808">
    <property type="term" value="P:synapse organization"/>
    <property type="evidence" value="ECO:0007669"/>
    <property type="project" value="TreeGrafter"/>
</dbReference>
<dbReference type="InterPro" id="IPR036179">
    <property type="entry name" value="Ig-like_dom_sf"/>
</dbReference>
<keyword evidence="1" id="KW-0812">Transmembrane</keyword>
<dbReference type="PANTHER" id="PTHR23279:SF3">
    <property type="entry name" value="DEFECTIVE PROBOSCIS EXTENSION RESPONSE 18"/>
    <property type="match status" value="1"/>
</dbReference>
<accession>A0AAV2SVE2</accession>
<feature type="non-terminal residue" evidence="3">
    <location>
        <position position="206"/>
    </location>
</feature>
<keyword evidence="1" id="KW-0472">Membrane</keyword>
<dbReference type="AlphaFoldDB" id="A0AAV2SVE2"/>
<feature type="transmembrane region" description="Helical" evidence="1">
    <location>
        <begin position="170"/>
        <end position="200"/>
    </location>
</feature>
<dbReference type="PROSITE" id="PS50835">
    <property type="entry name" value="IG_LIKE"/>
    <property type="match status" value="1"/>
</dbReference>
<keyword evidence="1" id="KW-1133">Transmembrane helix</keyword>
<gene>
    <name evidence="3" type="ORF">MNOR_LOCUS41100</name>
</gene>